<evidence type="ECO:0000313" key="2">
    <source>
        <dbReference type="Proteomes" id="UP001165101"/>
    </source>
</evidence>
<keyword evidence="2" id="KW-1185">Reference proteome</keyword>
<proteinExistence type="predicted"/>
<accession>A0ACB5TFL8</accession>
<sequence>MSSETRYRLIQATKEILVESGIGSVTLRGVGAHSGLSRGAVYRHFKDKEDLIGSIATELMLRNLIALKEIIATNNVSKETLKLLLNTFFMLNIDPSFTHQLLLTTSWDREKFQDFHRYGKEKYAILVDFIDKLKNKLNNGDIHKNPLNSSHLTTMAFSFTLGLVNLHVGDHKEESKGLDNIYNLISEFVDTMFRE</sequence>
<reference evidence="1" key="1">
    <citation type="submission" date="2023-04" db="EMBL/GenBank/DDBJ databases">
        <title>Candida boidinii NBRC 1967.</title>
        <authorList>
            <person name="Ichikawa N."/>
            <person name="Sato H."/>
            <person name="Tonouchi N."/>
        </authorList>
    </citation>
    <scope>NUCLEOTIDE SEQUENCE</scope>
    <source>
        <strain evidence="1">NBRC 1967</strain>
    </source>
</reference>
<name>A0ACB5TFL8_CANBO</name>
<dbReference type="Proteomes" id="UP001165101">
    <property type="component" value="Unassembled WGS sequence"/>
</dbReference>
<evidence type="ECO:0000313" key="1">
    <source>
        <dbReference type="EMBL" id="GME87525.1"/>
    </source>
</evidence>
<dbReference type="EMBL" id="BSXV01000107">
    <property type="protein sequence ID" value="GME87525.1"/>
    <property type="molecule type" value="Genomic_DNA"/>
</dbReference>
<comment type="caution">
    <text evidence="1">The sequence shown here is derived from an EMBL/GenBank/DDBJ whole genome shotgun (WGS) entry which is preliminary data.</text>
</comment>
<organism evidence="1 2">
    <name type="scientific">Candida boidinii</name>
    <name type="common">Yeast</name>
    <dbReference type="NCBI Taxonomy" id="5477"/>
    <lineage>
        <taxon>Eukaryota</taxon>
        <taxon>Fungi</taxon>
        <taxon>Dikarya</taxon>
        <taxon>Ascomycota</taxon>
        <taxon>Saccharomycotina</taxon>
        <taxon>Pichiomycetes</taxon>
        <taxon>Pichiales</taxon>
        <taxon>Pichiaceae</taxon>
        <taxon>Ogataea</taxon>
        <taxon>Ogataea/Candida clade</taxon>
    </lineage>
</organism>
<protein>
    <submittedName>
        <fullName evidence="1">Unnamed protein product</fullName>
    </submittedName>
</protein>
<gene>
    <name evidence="1" type="ORF">Cboi01_000041900</name>
</gene>